<comment type="caution">
    <text evidence="1">The sequence shown here is derived from an EMBL/GenBank/DDBJ whole genome shotgun (WGS) entry which is preliminary data.</text>
</comment>
<protein>
    <submittedName>
        <fullName evidence="1">Uncharacterized protein</fullName>
    </submittedName>
</protein>
<evidence type="ECO:0000313" key="1">
    <source>
        <dbReference type="EMBL" id="MCS0581921.1"/>
    </source>
</evidence>
<dbReference type="RefSeq" id="WP_258816502.1">
    <property type="nucleotide sequence ID" value="NZ_JANUGW010000006.1"/>
</dbReference>
<dbReference type="EMBL" id="JANUGW010000006">
    <property type="protein sequence ID" value="MCS0581921.1"/>
    <property type="molecule type" value="Genomic_DNA"/>
</dbReference>
<dbReference type="Proteomes" id="UP001204151">
    <property type="component" value="Unassembled WGS sequence"/>
</dbReference>
<organism evidence="1 2">
    <name type="scientific">Massilia pinisoli</name>
    <dbReference type="NCBI Taxonomy" id="1772194"/>
    <lineage>
        <taxon>Bacteria</taxon>
        <taxon>Pseudomonadati</taxon>
        <taxon>Pseudomonadota</taxon>
        <taxon>Betaproteobacteria</taxon>
        <taxon>Burkholderiales</taxon>
        <taxon>Oxalobacteraceae</taxon>
        <taxon>Telluria group</taxon>
        <taxon>Massilia</taxon>
    </lineage>
</organism>
<reference evidence="1 2" key="1">
    <citation type="submission" date="2022-08" db="EMBL/GenBank/DDBJ databases">
        <title>Reclassification of Massilia species as members of the genera Telluria, Duganella, Pseudoduganella, Mokoshia gen. nov. and Zemynaea gen. nov. using orthogonal and non-orthogonal genome-based approaches.</title>
        <authorList>
            <person name="Bowman J.P."/>
        </authorList>
    </citation>
    <scope>NUCLEOTIDE SEQUENCE [LARGE SCALE GENOMIC DNA]</scope>
    <source>
        <strain evidence="1 2">JCM 31316</strain>
    </source>
</reference>
<sequence length="177" mass="19240">MTTDPDLPCLPLDSPRWHELEHAYGKATDMPALLRQLAPLPPTGPDDEPWFSLWSALAHQGDVYPASFAAVPHVVRALALAPDRASAGYLQFPAWIEICRKRHDITAPSDLREAYFTALAALPRLIAAAAVRQWDDEFLACAMAALAAVKGTGDVAEAALELTPEVAGDFLAWLDDR</sequence>
<proteinExistence type="predicted"/>
<evidence type="ECO:0000313" key="2">
    <source>
        <dbReference type="Proteomes" id="UP001204151"/>
    </source>
</evidence>
<accession>A0ABT1ZPS1</accession>
<keyword evidence="2" id="KW-1185">Reference proteome</keyword>
<gene>
    <name evidence="1" type="ORF">NX784_09985</name>
</gene>
<name>A0ABT1ZPS1_9BURK</name>